<dbReference type="Gene3D" id="1.10.260.40">
    <property type="entry name" value="lambda repressor-like DNA-binding domains"/>
    <property type="match status" value="1"/>
</dbReference>
<keyword evidence="4" id="KW-0804">Transcription</keyword>
<evidence type="ECO:0000256" key="4">
    <source>
        <dbReference type="ARBA" id="ARBA00023163"/>
    </source>
</evidence>
<dbReference type="GO" id="GO:0000976">
    <property type="term" value="F:transcription cis-regulatory region binding"/>
    <property type="evidence" value="ECO:0007669"/>
    <property type="project" value="TreeGrafter"/>
</dbReference>
<dbReference type="CDD" id="cd06284">
    <property type="entry name" value="PBP1_LacI-like"/>
    <property type="match status" value="1"/>
</dbReference>
<evidence type="ECO:0000313" key="7">
    <source>
        <dbReference type="Proteomes" id="UP000048926"/>
    </source>
</evidence>
<dbReference type="Pfam" id="PF00356">
    <property type="entry name" value="LacI"/>
    <property type="match status" value="1"/>
</dbReference>
<dbReference type="GO" id="GO:0003700">
    <property type="term" value="F:DNA-binding transcription factor activity"/>
    <property type="evidence" value="ECO:0007669"/>
    <property type="project" value="TreeGrafter"/>
</dbReference>
<dbReference type="PROSITE" id="PS00356">
    <property type="entry name" value="HTH_LACI_1"/>
    <property type="match status" value="1"/>
</dbReference>
<keyword evidence="2" id="KW-0805">Transcription regulation</keyword>
<sequence>MFSANIRGMPKSEYKKKNPTVQDVARAANVSTATVSRVLTTPDRVSAETRRRVSEAVEKTGYVLNHAARNLRRRDTGTIVALVPDIGNSHFSNILQGIETVCAERQLKVLIADTRKPSMSHSSLSDYFSKNNCDGIVILDGHFSISRIRSSNPKSPPIVLAGEWSDDPAVPIAVVDNLMGADLAVSHLLELKHSNIGHVTGLLSHKPGRDRLDGFRATLGGAGLDPASAWIFEGDYTLEAGVRAAKAWLDLPNRPTAVFCASDRSAFGFISFLSEAGISVPQDVSVVGFDDIDIAGHFVPPLTTIHQPRRAVGEQAAKLLLNLLGGAKPDNGSVQLEPWLVVRKSAVELV</sequence>
<dbReference type="SUPFAM" id="SSF53822">
    <property type="entry name" value="Periplasmic binding protein-like I"/>
    <property type="match status" value="1"/>
</dbReference>
<evidence type="ECO:0000256" key="3">
    <source>
        <dbReference type="ARBA" id="ARBA00023125"/>
    </source>
</evidence>
<dbReference type="OrthoDB" id="8433438at2"/>
<dbReference type="SMART" id="SM00354">
    <property type="entry name" value="HTH_LACI"/>
    <property type="match status" value="1"/>
</dbReference>
<keyword evidence="3" id="KW-0238">DNA-binding</keyword>
<organism evidence="6 7">
    <name type="scientific">Roseibium aggregatum</name>
    <dbReference type="NCBI Taxonomy" id="187304"/>
    <lineage>
        <taxon>Bacteria</taxon>
        <taxon>Pseudomonadati</taxon>
        <taxon>Pseudomonadota</taxon>
        <taxon>Alphaproteobacteria</taxon>
        <taxon>Hyphomicrobiales</taxon>
        <taxon>Stappiaceae</taxon>
        <taxon>Roseibium</taxon>
    </lineage>
</organism>
<dbReference type="PROSITE" id="PS50932">
    <property type="entry name" value="HTH_LACI_2"/>
    <property type="match status" value="1"/>
</dbReference>
<dbReference type="PANTHER" id="PTHR30146">
    <property type="entry name" value="LACI-RELATED TRANSCRIPTIONAL REPRESSOR"/>
    <property type="match status" value="1"/>
</dbReference>
<dbReference type="PANTHER" id="PTHR30146:SF151">
    <property type="entry name" value="HTH-TYPE TRANSCRIPTIONAL REPRESSOR CYTR"/>
    <property type="match status" value="1"/>
</dbReference>
<dbReference type="AlphaFoldDB" id="A0A0M6YBI4"/>
<dbReference type="EMBL" id="CXST01000005">
    <property type="protein sequence ID" value="CTQ47048.1"/>
    <property type="molecule type" value="Genomic_DNA"/>
</dbReference>
<keyword evidence="7" id="KW-1185">Reference proteome</keyword>
<evidence type="ECO:0000259" key="5">
    <source>
        <dbReference type="PROSITE" id="PS50932"/>
    </source>
</evidence>
<dbReference type="STRING" id="187304.B0E33_15935"/>
<feature type="domain" description="HTH lacI-type" evidence="5">
    <location>
        <begin position="19"/>
        <end position="73"/>
    </location>
</feature>
<dbReference type="Gene3D" id="3.40.50.2300">
    <property type="match status" value="2"/>
</dbReference>
<dbReference type="SUPFAM" id="SSF47413">
    <property type="entry name" value="lambda repressor-like DNA-binding domains"/>
    <property type="match status" value="1"/>
</dbReference>
<accession>A0A0M6YBI4</accession>
<dbReference type="InterPro" id="IPR046335">
    <property type="entry name" value="LacI/GalR-like_sensor"/>
</dbReference>
<dbReference type="Pfam" id="PF13377">
    <property type="entry name" value="Peripla_BP_3"/>
    <property type="match status" value="1"/>
</dbReference>
<dbReference type="InterPro" id="IPR028082">
    <property type="entry name" value="Peripla_BP_I"/>
</dbReference>
<reference evidence="7" key="1">
    <citation type="submission" date="2015-07" db="EMBL/GenBank/DDBJ databases">
        <authorList>
            <person name="Rodrigo-Torres Lidia"/>
            <person name="Arahal R.David."/>
        </authorList>
    </citation>
    <scope>NUCLEOTIDE SEQUENCE [LARGE SCALE GENOMIC DNA]</scope>
    <source>
        <strain evidence="7">CECT 4801</strain>
    </source>
</reference>
<evidence type="ECO:0000313" key="6">
    <source>
        <dbReference type="EMBL" id="CTQ47048.1"/>
    </source>
</evidence>
<protein>
    <submittedName>
        <fullName evidence="6">HTH-type transcriptional repressor CytR</fullName>
    </submittedName>
</protein>
<keyword evidence="1" id="KW-0678">Repressor</keyword>
<dbReference type="InterPro" id="IPR010982">
    <property type="entry name" value="Lambda_DNA-bd_dom_sf"/>
</dbReference>
<evidence type="ECO:0000256" key="1">
    <source>
        <dbReference type="ARBA" id="ARBA00022491"/>
    </source>
</evidence>
<name>A0A0M6YBI4_9HYPH</name>
<gene>
    <name evidence="6" type="primary">cytR_5</name>
    <name evidence="6" type="ORF">LAL4801_05508</name>
</gene>
<dbReference type="CDD" id="cd01392">
    <property type="entry name" value="HTH_LacI"/>
    <property type="match status" value="1"/>
</dbReference>
<evidence type="ECO:0000256" key="2">
    <source>
        <dbReference type="ARBA" id="ARBA00023015"/>
    </source>
</evidence>
<dbReference type="InterPro" id="IPR000843">
    <property type="entry name" value="HTH_LacI"/>
</dbReference>
<proteinExistence type="predicted"/>
<dbReference type="Proteomes" id="UP000048926">
    <property type="component" value="Unassembled WGS sequence"/>
</dbReference>